<dbReference type="KEGG" id="tng:GSTEN00014872G001"/>
<organism evidence="2">
    <name type="scientific">Tetraodon nigroviridis</name>
    <name type="common">Spotted green pufferfish</name>
    <name type="synonym">Chelonodon nigroviridis</name>
    <dbReference type="NCBI Taxonomy" id="99883"/>
    <lineage>
        <taxon>Eukaryota</taxon>
        <taxon>Metazoa</taxon>
        <taxon>Chordata</taxon>
        <taxon>Craniata</taxon>
        <taxon>Vertebrata</taxon>
        <taxon>Euteleostomi</taxon>
        <taxon>Actinopterygii</taxon>
        <taxon>Neopterygii</taxon>
        <taxon>Teleostei</taxon>
        <taxon>Neoteleostei</taxon>
        <taxon>Acanthomorphata</taxon>
        <taxon>Eupercaria</taxon>
        <taxon>Tetraodontiformes</taxon>
        <taxon>Tetradontoidea</taxon>
        <taxon>Tetraodontidae</taxon>
        <taxon>Tetraodon</taxon>
    </lineage>
</organism>
<keyword evidence="1" id="KW-0732">Signal</keyword>
<dbReference type="PANTHER" id="PTHR47236">
    <property type="entry name" value="GENE, 32742-RELATED-RELATED"/>
    <property type="match status" value="1"/>
</dbReference>
<reference evidence="2" key="2">
    <citation type="submission" date="2004-02" db="EMBL/GenBank/DDBJ databases">
        <authorList>
            <consortium name="Genoscope"/>
            <consortium name="Whitehead Institute Centre for Genome Research"/>
        </authorList>
    </citation>
    <scope>NUCLEOTIDE SEQUENCE</scope>
</reference>
<sequence>MLSWFWFMKAASWSSHPACQAIDGQCHCTIGYQPSNNGDVCVHKVYDVCRDGKTRTQYGECLDRYQWLLHCREQVCRSAEDYDRELGLCVCEQPPGRSPCDGPCRRHKSTQVKLQCRASGETELVYNNQVWAISGSLLETVFTQWDSQGILLCSSQVSSFHPVHIVRTTGTGFFGLLGGIPEALREMLQVAVQQPAWSSGHLPGVSLLSDNLYNTNSGFDWGAFRKLEEELTRSWSPPSLFSVVLSQPGVYVFKLSSHPHRHMVKDLHQGDRRKWNIPLIPFIPYPTSQRSDQPLPDTRLRGLRRGQRLQLGVPMADPDTGVPVPILAVTIHPQTGLVYPLGGMHVCPITSLPQPIQIGCPMLDSRTGKLVLTVGVGLDPVTGAVVPVGGVLLGECFIEPLSGRMMRIGGASMRAGQLIPGAGLTAIRYGSQTVDPVTGGLARVVGARLDASRRTVIPVTVAYWLAMSDQPDSVQWPGRQLREAALELQDAAQAEAQRRATRRCRLPLVLPPHVLHILTLGDEEEWDQQCSWHSELMSSLDKVDVSMEQLQQGQEKWTTQGEDWPATLRATAVLHGDFCYKEYGLLQPCAHRHSVKVTGSLQEVAVPLLERLKQLLEDKVPASISPNPCHQTTSEEKCTKLLELSPLFKRLEELQLLLADWTKASLPKNNYVNNAFRNSFFYQEAEETLFVRRQRLRSVGGFSLMLLHCLSHIRIKDMTSDSSPAFQRLFFKVHTYIPSVH</sequence>
<dbReference type="EMBL" id="CAAE01014537">
    <property type="protein sequence ID" value="CAF97487.1"/>
    <property type="molecule type" value="Genomic_DNA"/>
</dbReference>
<dbReference type="AlphaFoldDB" id="Q4SPE5"/>
<protein>
    <submittedName>
        <fullName evidence="2">(spotted green pufferfish) hypothetical protein</fullName>
    </submittedName>
</protein>
<reference evidence="2" key="1">
    <citation type="journal article" date="2004" name="Nature">
        <title>Genome duplication in the teleost fish Tetraodon nigroviridis reveals the early vertebrate proto-karyotype.</title>
        <authorList>
            <person name="Jaillon O."/>
            <person name="Aury J.-M."/>
            <person name="Brunet F."/>
            <person name="Petit J.-L."/>
            <person name="Stange-Thomann N."/>
            <person name="Mauceli E."/>
            <person name="Bouneau L."/>
            <person name="Fischer C."/>
            <person name="Ozouf-Costaz C."/>
            <person name="Bernot A."/>
            <person name="Nicaud S."/>
            <person name="Jaffe D."/>
            <person name="Fisher S."/>
            <person name="Lutfalla G."/>
            <person name="Dossat C."/>
            <person name="Segurens B."/>
            <person name="Dasilva C."/>
            <person name="Salanoubat M."/>
            <person name="Levy M."/>
            <person name="Boudet N."/>
            <person name="Castellano S."/>
            <person name="Anthouard V."/>
            <person name="Jubin C."/>
            <person name="Castelli V."/>
            <person name="Katinka M."/>
            <person name="Vacherie B."/>
            <person name="Biemont C."/>
            <person name="Skalli Z."/>
            <person name="Cattolico L."/>
            <person name="Poulain J."/>
            <person name="De Berardinis V."/>
            <person name="Cruaud C."/>
            <person name="Duprat S."/>
            <person name="Brottier P."/>
            <person name="Coutanceau J.-P."/>
            <person name="Gouzy J."/>
            <person name="Parra G."/>
            <person name="Lardier G."/>
            <person name="Chapple C."/>
            <person name="McKernan K.J."/>
            <person name="McEwan P."/>
            <person name="Bosak S."/>
            <person name="Kellis M."/>
            <person name="Volff J.-N."/>
            <person name="Guigo R."/>
            <person name="Zody M.C."/>
            <person name="Mesirov J."/>
            <person name="Lindblad-Toh K."/>
            <person name="Birren B."/>
            <person name="Nusbaum C."/>
            <person name="Kahn D."/>
            <person name="Robinson-Rechavi M."/>
            <person name="Laudet V."/>
            <person name="Schachter V."/>
            <person name="Quetier F."/>
            <person name="Saurin W."/>
            <person name="Scarpelli C."/>
            <person name="Wincker P."/>
            <person name="Lander E.S."/>
            <person name="Weissenbach J."/>
            <person name="Roest Crollius H."/>
        </authorList>
    </citation>
    <scope>NUCLEOTIDE SEQUENCE [LARGE SCALE GENOMIC DNA]</scope>
</reference>
<dbReference type="OrthoDB" id="439917at2759"/>
<feature type="signal peptide" evidence="1">
    <location>
        <begin position="1"/>
        <end position="21"/>
    </location>
</feature>
<feature type="chain" id="PRO_5004244200" evidence="1">
    <location>
        <begin position="22"/>
        <end position="741"/>
    </location>
</feature>
<dbReference type="PANTHER" id="PTHR47236:SF4">
    <property type="entry name" value="GENE 9195-RELATED"/>
    <property type="match status" value="1"/>
</dbReference>
<gene>
    <name evidence="2" type="ORF">GSTENG00014872001</name>
</gene>
<comment type="caution">
    <text evidence="2">The sequence shown here is derived from an EMBL/GenBank/DDBJ whole genome shotgun (WGS) entry which is preliminary data.</text>
</comment>
<name>Q4SPE5_TETNG</name>
<evidence type="ECO:0000313" key="2">
    <source>
        <dbReference type="EMBL" id="CAF97487.1"/>
    </source>
</evidence>
<evidence type="ECO:0000256" key="1">
    <source>
        <dbReference type="SAM" id="SignalP"/>
    </source>
</evidence>
<proteinExistence type="predicted"/>
<accession>Q4SPE5</accession>